<protein>
    <submittedName>
        <fullName evidence="1">Uncharacterized protein</fullName>
    </submittedName>
</protein>
<evidence type="ECO:0000313" key="2">
    <source>
        <dbReference type="Proteomes" id="UP000326582"/>
    </source>
</evidence>
<reference evidence="2" key="1">
    <citation type="journal article" date="2019" name="MBio">
        <title>Comparative genomics for the elucidation of multidrug resistance (MDR) in Candida lusitaniae.</title>
        <authorList>
            <person name="Kannan A."/>
            <person name="Asner S.A."/>
            <person name="Trachsel E."/>
            <person name="Kelly S."/>
            <person name="Parker J."/>
            <person name="Sanglard D."/>
        </authorList>
    </citation>
    <scope>NUCLEOTIDE SEQUENCE [LARGE SCALE GENOMIC DNA]</scope>
    <source>
        <strain evidence="2">P1</strain>
    </source>
</reference>
<evidence type="ECO:0000313" key="1">
    <source>
        <dbReference type="EMBL" id="QFZ27271.1"/>
    </source>
</evidence>
<dbReference type="EMBL" id="CP038486">
    <property type="protein sequence ID" value="QFZ27271.1"/>
    <property type="molecule type" value="Genomic_DNA"/>
</dbReference>
<gene>
    <name evidence="1" type="ORF">EJF14_30238</name>
</gene>
<name>A0ACD0WJ65_CLALS</name>
<keyword evidence="2" id="KW-1185">Reference proteome</keyword>
<dbReference type="Proteomes" id="UP000326582">
    <property type="component" value="Chromosome 3"/>
</dbReference>
<accession>A0ACD0WJ65</accession>
<proteinExistence type="predicted"/>
<sequence>MDQTVTFCETCCHDNITAIVGSLHIRIYVSICLGENVTKQDRECYPSKTECRDKHQIVQPSPSFACSPLLQIASHILSAFQRRLFFCSFLLLSCFSNLPSLLHFLMLASINFYTPVYNNMATPAAAAAPNKPAPTTWTAPESAESEVPLEWLEPLEPLEALAAETAEAAVKAITTVLNCILVLVRKKILPGLGSRAFLYREKFYGSFCAPADC</sequence>
<organism evidence="1 2">
    <name type="scientific">Clavispora lusitaniae</name>
    <name type="common">Candida lusitaniae</name>
    <dbReference type="NCBI Taxonomy" id="36911"/>
    <lineage>
        <taxon>Eukaryota</taxon>
        <taxon>Fungi</taxon>
        <taxon>Dikarya</taxon>
        <taxon>Ascomycota</taxon>
        <taxon>Saccharomycotina</taxon>
        <taxon>Pichiomycetes</taxon>
        <taxon>Metschnikowiaceae</taxon>
        <taxon>Clavispora</taxon>
    </lineage>
</organism>